<dbReference type="EMBL" id="CAXDID020000515">
    <property type="protein sequence ID" value="CAL6098996.1"/>
    <property type="molecule type" value="Genomic_DNA"/>
</dbReference>
<dbReference type="Proteomes" id="UP001642409">
    <property type="component" value="Unassembled WGS sequence"/>
</dbReference>
<keyword evidence="1" id="KW-0175">Coiled coil</keyword>
<protein>
    <submittedName>
        <fullName evidence="3">Hypothetical_protein</fullName>
    </submittedName>
</protein>
<feature type="coiled-coil region" evidence="1">
    <location>
        <begin position="784"/>
        <end position="818"/>
    </location>
</feature>
<organism evidence="2">
    <name type="scientific">Hexamita inflata</name>
    <dbReference type="NCBI Taxonomy" id="28002"/>
    <lineage>
        <taxon>Eukaryota</taxon>
        <taxon>Metamonada</taxon>
        <taxon>Diplomonadida</taxon>
        <taxon>Hexamitidae</taxon>
        <taxon>Hexamitinae</taxon>
        <taxon>Hexamita</taxon>
    </lineage>
</organism>
<proteinExistence type="predicted"/>
<accession>A0AA86U2E8</accession>
<keyword evidence="4" id="KW-1185">Reference proteome</keyword>
<reference evidence="3 4" key="2">
    <citation type="submission" date="2024-07" db="EMBL/GenBank/DDBJ databases">
        <authorList>
            <person name="Akdeniz Z."/>
        </authorList>
    </citation>
    <scope>NUCLEOTIDE SEQUENCE [LARGE SCALE GENOMIC DNA]</scope>
</reference>
<feature type="coiled-coil region" evidence="1">
    <location>
        <begin position="376"/>
        <end position="502"/>
    </location>
</feature>
<dbReference type="EMBL" id="CATOUU010000665">
    <property type="protein sequence ID" value="CAI9939535.1"/>
    <property type="molecule type" value="Genomic_DNA"/>
</dbReference>
<evidence type="ECO:0000256" key="1">
    <source>
        <dbReference type="SAM" id="Coils"/>
    </source>
</evidence>
<dbReference type="AlphaFoldDB" id="A0AA86U2E8"/>
<gene>
    <name evidence="2" type="ORF">HINF_LOCUS27180</name>
    <name evidence="3" type="ORF">HINF_LOCUS69871</name>
</gene>
<sequence length="842" mass="99132">MHDGQMGKTNDDVEIFIKSWYRAVLLIYPSKIEFVERLFICGSVWGAEEYIYKGRLNNDDLEWNIILIQIIVDLFKNFNFYTPHMKNVANRPKNSPERVVQSKIPTNILMKQLNEKPHYPADLAQFDEALRLYEKPAQPNASKIAQFSDTAKQSDYKKQSDAKSHFFDSLLQSEPKPQKQTRLLTSINLEQTQVAQNKQQTLFLRKILRNQTLQKIKMQKMQKLTSELKNQTALLNQQNTSLLKNVKSQDEHFRISMEARLSLFDEQYDEAFSKIKSNFQKIAQKLSQPESSQQLLGQIQTQFKNDRIYYEQQFENNQQQFEVVKTQLDSVKNQNYQIQELVMKNERNDIEQQLVISQIQTEINELKQNIEINKIIQDSKKETEVVQKEIMEMKEQIQQLKIEMENQNLNANEITAMKKEIRKIQTEQKKMSEITEENKFELEKQIKENKQNKQENNKELEKQISAKMNEIDEKMQQTTIEKKNQDKQIIELQKEIKDFDTQHTNIINQLINQGKQIQENEANKASIIDQQLLELDEKLNRITGKQNNQEVSTKELAVNVSTITEDIKQQIASLALCQTKHQLEIENIKTYLMNNNEERIIEILKQDYQHTQNEVDQVSQHVLQLKEQIQHIIQDQTQKEQQKIEIQNIEKEIQELQQQYVNLSKQIQLLQLTSQKCDEFNTCQQQIQTLKKEITTVQEGIIYSEQLDGEKIEQIVKLLVSKIDSLSVNNNDEVNKQLTIIQSRIQQMESQQNNYLTRTISVDLTQQIPQSFIEHMQKNEAQDAEKIEQIVALIVNRLDELQNKFTNAIGNQQQFEKNTSNLLSEIVKIQQDELQGSQRQFN</sequence>
<feature type="coiled-coil region" evidence="1">
    <location>
        <begin position="594"/>
        <end position="673"/>
    </location>
</feature>
<reference evidence="2" key="1">
    <citation type="submission" date="2023-06" db="EMBL/GenBank/DDBJ databases">
        <authorList>
            <person name="Kurt Z."/>
        </authorList>
    </citation>
    <scope>NUCLEOTIDE SEQUENCE</scope>
</reference>
<comment type="caution">
    <text evidence="2">The sequence shown here is derived from an EMBL/GenBank/DDBJ whole genome shotgun (WGS) entry which is preliminary data.</text>
</comment>
<name>A0AA86U2E8_9EUKA</name>
<evidence type="ECO:0000313" key="4">
    <source>
        <dbReference type="Proteomes" id="UP001642409"/>
    </source>
</evidence>
<evidence type="ECO:0000313" key="3">
    <source>
        <dbReference type="EMBL" id="CAL6098996.1"/>
    </source>
</evidence>
<evidence type="ECO:0000313" key="2">
    <source>
        <dbReference type="EMBL" id="CAI9939535.1"/>
    </source>
</evidence>